<protein>
    <recommendedName>
        <fullName evidence="5">DUF2637 domain-containing protein</fullName>
    </recommendedName>
</protein>
<dbReference type="Proteomes" id="UP000000657">
    <property type="component" value="Chromosome"/>
</dbReference>
<evidence type="ECO:0008006" key="5">
    <source>
        <dbReference type="Google" id="ProtNLM"/>
    </source>
</evidence>
<sequence>MTTPTETSSTGSNECSAYLAVPATPVRLVTAIAGVVVGLTFLFGLGNVAALGIHLGVPTYVAVLVAPAVDLSVVGLLGTRYLALHHGPADVIRSARRLLIFASLVTLALNIAEPLITGHYGKAAFDAVGPLLLIGWSEIGPRLLQAMQTTTASAQPSPSPVMDAPDRTTAAVTGMPPTSAAEGATAPSGTATQHDDPGAREQDLLHRARAEDVLHWQQHQRPISAETLRKRLAVGMGTARGLVTQLRTDTHIALDTRDVRGNCS</sequence>
<dbReference type="KEGG" id="fal:FRAAL4982"/>
<dbReference type="eggNOG" id="COG0515">
    <property type="taxonomic scope" value="Bacteria"/>
</dbReference>
<proteinExistence type="predicted"/>
<feature type="transmembrane region" description="Helical" evidence="2">
    <location>
        <begin position="60"/>
        <end position="83"/>
    </location>
</feature>
<evidence type="ECO:0000256" key="1">
    <source>
        <dbReference type="SAM" id="MobiDB-lite"/>
    </source>
</evidence>
<keyword evidence="4" id="KW-1185">Reference proteome</keyword>
<dbReference type="RefSeq" id="WP_011606095.1">
    <property type="nucleotide sequence ID" value="NC_008278.1"/>
</dbReference>
<name>Q0RFW7_FRAAA</name>
<evidence type="ECO:0000313" key="4">
    <source>
        <dbReference type="Proteomes" id="UP000000657"/>
    </source>
</evidence>
<feature type="region of interest" description="Disordered" evidence="1">
    <location>
        <begin position="148"/>
        <end position="199"/>
    </location>
</feature>
<dbReference type="OrthoDB" id="4330798at2"/>
<keyword evidence="2" id="KW-0812">Transmembrane</keyword>
<keyword evidence="2" id="KW-0472">Membrane</keyword>
<gene>
    <name evidence="3" type="ordered locus">FRAAL4982</name>
</gene>
<dbReference type="AlphaFoldDB" id="Q0RFW7"/>
<accession>Q0RFW7</accession>
<reference evidence="3 4" key="1">
    <citation type="journal article" date="2007" name="Genome Res.">
        <title>Genome characteristics of facultatively symbiotic Frankia sp. strains reflect host range and host plant biogeography.</title>
        <authorList>
            <person name="Normand P."/>
            <person name="Lapierre P."/>
            <person name="Tisa L.S."/>
            <person name="Gogarten J.P."/>
            <person name="Alloisio N."/>
            <person name="Bagnarol E."/>
            <person name="Bassi C.A."/>
            <person name="Berry A.M."/>
            <person name="Bickhart D.M."/>
            <person name="Choisne N."/>
            <person name="Couloux A."/>
            <person name="Cournoyer B."/>
            <person name="Cruveiller S."/>
            <person name="Daubin V."/>
            <person name="Demange N."/>
            <person name="Francino M.P."/>
            <person name="Goltsman E."/>
            <person name="Huang Y."/>
            <person name="Kopp O.R."/>
            <person name="Labarre L."/>
            <person name="Lapidus A."/>
            <person name="Lavire C."/>
            <person name="Marechal J."/>
            <person name="Martinez M."/>
            <person name="Mastronunzio J.E."/>
            <person name="Mullin B.C."/>
            <person name="Niemann J."/>
            <person name="Pujic P."/>
            <person name="Rawnsley T."/>
            <person name="Rouy Z."/>
            <person name="Schenowitz C."/>
            <person name="Sellstedt A."/>
            <person name="Tavares F."/>
            <person name="Tomkins J.P."/>
            <person name="Vallenet D."/>
            <person name="Valverde C."/>
            <person name="Wall L.G."/>
            <person name="Wang Y."/>
            <person name="Medigue C."/>
            <person name="Benson D.R."/>
        </authorList>
    </citation>
    <scope>NUCLEOTIDE SEQUENCE [LARGE SCALE GENOMIC DNA]</scope>
    <source>
        <strain evidence="4">DSM 45986 / CECT 9034 / ACN14a</strain>
    </source>
</reference>
<evidence type="ECO:0000256" key="2">
    <source>
        <dbReference type="SAM" id="Phobius"/>
    </source>
</evidence>
<evidence type="ECO:0000313" key="3">
    <source>
        <dbReference type="EMBL" id="CAJ63623.1"/>
    </source>
</evidence>
<dbReference type="STRING" id="326424.FRAAL4982"/>
<organism evidence="3 4">
    <name type="scientific">Frankia alni (strain DSM 45986 / CECT 9034 / ACN14a)</name>
    <dbReference type="NCBI Taxonomy" id="326424"/>
    <lineage>
        <taxon>Bacteria</taxon>
        <taxon>Bacillati</taxon>
        <taxon>Actinomycetota</taxon>
        <taxon>Actinomycetes</taxon>
        <taxon>Frankiales</taxon>
        <taxon>Frankiaceae</taxon>
        <taxon>Frankia</taxon>
    </lineage>
</organism>
<keyword evidence="2" id="KW-1133">Transmembrane helix</keyword>
<feature type="transmembrane region" description="Helical" evidence="2">
    <location>
        <begin position="95"/>
        <end position="112"/>
    </location>
</feature>
<feature type="transmembrane region" description="Helical" evidence="2">
    <location>
        <begin position="28"/>
        <end position="53"/>
    </location>
</feature>
<dbReference type="EMBL" id="CT573213">
    <property type="protein sequence ID" value="CAJ63623.1"/>
    <property type="molecule type" value="Genomic_DNA"/>
</dbReference>
<dbReference type="HOGENOM" id="CLU_073558_0_0_11"/>